<feature type="repeat" description="Cell wall-binding" evidence="2">
    <location>
        <begin position="419"/>
        <end position="438"/>
    </location>
</feature>
<dbReference type="AlphaFoldDB" id="D0BNM6"/>
<dbReference type="eggNOG" id="COG5263">
    <property type="taxonomic scope" value="Bacteria"/>
</dbReference>
<dbReference type="PANTHER" id="PTHR30619:SF7">
    <property type="entry name" value="BETA-LACTAMASE DOMAIN PROTEIN"/>
    <property type="match status" value="1"/>
</dbReference>
<feature type="compositionally biased region" description="Basic and acidic residues" evidence="3">
    <location>
        <begin position="582"/>
        <end position="594"/>
    </location>
</feature>
<keyword evidence="4" id="KW-0732">Signal</keyword>
<feature type="signal peptide" evidence="4">
    <location>
        <begin position="1"/>
        <end position="24"/>
    </location>
</feature>
<dbReference type="InterPro" id="IPR036866">
    <property type="entry name" value="RibonucZ/Hydroxyglut_hydro"/>
</dbReference>
<evidence type="ECO:0000256" key="2">
    <source>
        <dbReference type="PROSITE-ProRule" id="PRU00591"/>
    </source>
</evidence>
<evidence type="ECO:0000256" key="3">
    <source>
        <dbReference type="SAM" id="MobiDB-lite"/>
    </source>
</evidence>
<dbReference type="CDD" id="cd07731">
    <property type="entry name" value="ComA-like_MBL-fold"/>
    <property type="match status" value="1"/>
</dbReference>
<gene>
    <name evidence="6" type="ORF">HMPREF0446_01561</name>
</gene>
<dbReference type="Pfam" id="PF00753">
    <property type="entry name" value="Lactamase_B"/>
    <property type="match status" value="1"/>
</dbReference>
<dbReference type="Gene3D" id="2.10.270.10">
    <property type="entry name" value="Cholin Binding"/>
    <property type="match status" value="2"/>
</dbReference>
<dbReference type="eggNOG" id="COG2333">
    <property type="taxonomic scope" value="Bacteria"/>
</dbReference>
<dbReference type="PROSITE" id="PS51170">
    <property type="entry name" value="CW"/>
    <property type="match status" value="5"/>
</dbReference>
<feature type="region of interest" description="Disordered" evidence="3">
    <location>
        <begin position="572"/>
        <end position="665"/>
    </location>
</feature>
<dbReference type="PANTHER" id="PTHR30619">
    <property type="entry name" value="DNA INTERNALIZATION/COMPETENCE PROTEIN COMEC/REC2"/>
    <property type="match status" value="1"/>
</dbReference>
<dbReference type="HOGENOM" id="CLU_015019_0_0_9"/>
<proteinExistence type="predicted"/>
<dbReference type="SUPFAM" id="SSF56281">
    <property type="entry name" value="Metallo-hydrolase/oxidoreductase"/>
    <property type="match status" value="1"/>
</dbReference>
<evidence type="ECO:0000313" key="6">
    <source>
        <dbReference type="EMBL" id="EEW92369.2"/>
    </source>
</evidence>
<feature type="domain" description="Metallo-beta-lactamase" evidence="5">
    <location>
        <begin position="43"/>
        <end position="279"/>
    </location>
</feature>
<organism evidence="6 7">
    <name type="scientific">Granulicatella elegans ATCC 700633</name>
    <dbReference type="NCBI Taxonomy" id="626369"/>
    <lineage>
        <taxon>Bacteria</taxon>
        <taxon>Bacillati</taxon>
        <taxon>Bacillota</taxon>
        <taxon>Bacilli</taxon>
        <taxon>Lactobacillales</taxon>
        <taxon>Carnobacteriaceae</taxon>
        <taxon>Granulicatella</taxon>
    </lineage>
</organism>
<evidence type="ECO:0000313" key="7">
    <source>
        <dbReference type="Proteomes" id="UP000002939"/>
    </source>
</evidence>
<comment type="caution">
    <text evidence="6">The sequence shown here is derived from an EMBL/GenBank/DDBJ whole genome shotgun (WGS) entry which is preliminary data.</text>
</comment>
<feature type="chain" id="PRO_5003006952" description="Metallo-beta-lactamase domain-containing protein" evidence="4">
    <location>
        <begin position="25"/>
        <end position="665"/>
    </location>
</feature>
<dbReference type="Gene3D" id="3.60.15.10">
    <property type="entry name" value="Ribonuclease Z/Hydroxyacylglutathione hydrolase-like"/>
    <property type="match status" value="1"/>
</dbReference>
<reference evidence="6" key="2">
    <citation type="submission" date="2011-10" db="EMBL/GenBank/DDBJ databases">
        <title>The Genome Sequence of Granulicatella elegans ATCC 700633.</title>
        <authorList>
            <consortium name="The Broad Institute Genome Sequencing Platform"/>
            <consortium name="The Broad Institute Genome Sequencing Center for Infectious Disease"/>
            <person name="Earl A."/>
            <person name="Ward D."/>
            <person name="Feldgarden M."/>
            <person name="Gevers D."/>
            <person name="Sibley C.D."/>
            <person name="Field T.R."/>
            <person name="Grinwis M."/>
            <person name="Eshaghurshan C.S."/>
            <person name="Surette M.G."/>
            <person name="Young S.K."/>
            <person name="Zeng Q."/>
            <person name="Gargeya S."/>
            <person name="Fitzgerald M."/>
            <person name="Haas B."/>
            <person name="Abouelleil A."/>
            <person name="Alvarado L."/>
            <person name="Arachchi H.M."/>
            <person name="Berlin A."/>
            <person name="Brown A."/>
            <person name="Chapman S.B."/>
            <person name="Chen Z."/>
            <person name="Dunbar C."/>
            <person name="Freedman E."/>
            <person name="Gearin G."/>
            <person name="Goldberg J."/>
            <person name="Griggs A."/>
            <person name="Gujja S."/>
            <person name="Heiman D."/>
            <person name="Howarth C."/>
            <person name="Larson L."/>
            <person name="Lui A."/>
            <person name="MacDonald P.J.P."/>
            <person name="Montmayeur A."/>
            <person name="Murphy C."/>
            <person name="Neiman D."/>
            <person name="Pearson M."/>
            <person name="Priest M."/>
            <person name="Roberts A."/>
            <person name="Saif S."/>
            <person name="Shea T."/>
            <person name="Shenoy N."/>
            <person name="Sisk P."/>
            <person name="Stolte C."/>
            <person name="Sykes S."/>
            <person name="Wortman J."/>
            <person name="Nusbaum C."/>
            <person name="Birren B."/>
        </authorList>
    </citation>
    <scope>NUCLEOTIDE SEQUENCE [LARGE SCALE GENOMIC DNA]</scope>
    <source>
        <strain evidence="6">ATCC 700633</strain>
    </source>
</reference>
<dbReference type="InterPro" id="IPR001279">
    <property type="entry name" value="Metallo-B-lactamas"/>
</dbReference>
<feature type="repeat" description="Cell wall-binding" evidence="2">
    <location>
        <begin position="459"/>
        <end position="478"/>
    </location>
</feature>
<dbReference type="EMBL" id="ACRF02000017">
    <property type="protein sequence ID" value="EEW92369.2"/>
    <property type="molecule type" value="Genomic_DNA"/>
</dbReference>
<feature type="compositionally biased region" description="Low complexity" evidence="3">
    <location>
        <begin position="648"/>
        <end position="665"/>
    </location>
</feature>
<feature type="repeat" description="Cell wall-binding" evidence="2">
    <location>
        <begin position="439"/>
        <end position="458"/>
    </location>
</feature>
<dbReference type="InterPro" id="IPR018337">
    <property type="entry name" value="Cell_wall/Cho-bd_repeat"/>
</dbReference>
<evidence type="ECO:0000259" key="5">
    <source>
        <dbReference type="SMART" id="SM00849"/>
    </source>
</evidence>
<name>D0BNM6_9LACT</name>
<evidence type="ECO:0000256" key="4">
    <source>
        <dbReference type="SAM" id="SignalP"/>
    </source>
</evidence>
<dbReference type="Pfam" id="PF19127">
    <property type="entry name" value="Choline_bind_3"/>
    <property type="match status" value="2"/>
</dbReference>
<reference evidence="6" key="1">
    <citation type="submission" date="2009-09" db="EMBL/GenBank/DDBJ databases">
        <authorList>
            <consortium name="The Broad Institute Genome Sequencing Platform"/>
            <person name="Ward D."/>
            <person name="Feldgarden M."/>
            <person name="Earl A."/>
            <person name="Young S.K."/>
            <person name="Zeng Q."/>
            <person name="Koehrsen M."/>
            <person name="Alvarado L."/>
            <person name="Berlin A."/>
            <person name="Bochicchio J."/>
            <person name="Borenstein D."/>
            <person name="Chapman S.B."/>
            <person name="Chen Z."/>
            <person name="Engels R."/>
            <person name="Freedman E."/>
            <person name="Gellesch M."/>
            <person name="Goldberg J."/>
            <person name="Griggs A."/>
            <person name="Gujja S."/>
            <person name="Heilman E."/>
            <person name="Heiman D."/>
            <person name="Hepburn T."/>
            <person name="Howarth C."/>
            <person name="Jen D."/>
            <person name="Larson L."/>
            <person name="Lewis B."/>
            <person name="Mehta T."/>
            <person name="Park D."/>
            <person name="Pearson M."/>
            <person name="Roberts A."/>
            <person name="Saif S."/>
            <person name="Shea T."/>
            <person name="Shenoy N."/>
            <person name="Sisk P."/>
            <person name="Stolte C."/>
            <person name="Sykes S."/>
            <person name="Thomson T."/>
            <person name="Walk T."/>
            <person name="White J."/>
            <person name="Yandava C."/>
            <person name="Sibley C.D."/>
            <person name="Field T.R."/>
            <person name="Grinwis M."/>
            <person name="Eshaghurshan C.S."/>
            <person name="Surette M.G."/>
            <person name="Haas B."/>
            <person name="Nusbaum C."/>
            <person name="Birren B."/>
        </authorList>
    </citation>
    <scope>NUCLEOTIDE SEQUENCE [LARGE SCALE GENOMIC DNA]</scope>
    <source>
        <strain evidence="6">ATCC 700633</strain>
    </source>
</reference>
<dbReference type="Pfam" id="PF01473">
    <property type="entry name" value="Choline_bind_1"/>
    <property type="match status" value="2"/>
</dbReference>
<keyword evidence="1" id="KW-0677">Repeat</keyword>
<dbReference type="OrthoDB" id="9761531at2"/>
<protein>
    <recommendedName>
        <fullName evidence="5">Metallo-beta-lactamase domain-containing protein</fullName>
    </recommendedName>
</protein>
<keyword evidence="7" id="KW-1185">Reference proteome</keyword>
<dbReference type="InterPro" id="IPR052159">
    <property type="entry name" value="Competence_DNA_uptake"/>
</dbReference>
<dbReference type="RefSeq" id="WP_020991439.1">
    <property type="nucleotide sequence ID" value="NZ_KI391971.1"/>
</dbReference>
<accession>D0BNM6</accession>
<feature type="compositionally biased region" description="Polar residues" evidence="3">
    <location>
        <begin position="595"/>
        <end position="605"/>
    </location>
</feature>
<evidence type="ECO:0000256" key="1">
    <source>
        <dbReference type="ARBA" id="ARBA00022737"/>
    </source>
</evidence>
<dbReference type="SUPFAM" id="SSF69360">
    <property type="entry name" value="Cell wall binding repeat"/>
    <property type="match status" value="1"/>
</dbReference>
<dbReference type="STRING" id="626369.HMPREF0446_01561"/>
<feature type="repeat" description="Cell wall-binding" evidence="2">
    <location>
        <begin position="399"/>
        <end position="418"/>
    </location>
</feature>
<dbReference type="SMART" id="SM00849">
    <property type="entry name" value="Lactamase_B"/>
    <property type="match status" value="1"/>
</dbReference>
<feature type="repeat" description="Cell wall-binding" evidence="2">
    <location>
        <begin position="516"/>
        <end position="535"/>
    </location>
</feature>
<dbReference type="Proteomes" id="UP000002939">
    <property type="component" value="Unassembled WGS sequence"/>
</dbReference>
<sequence>MKKWKIGMMLSTIGFLSFMNPVQAQEGNGNKIHFINVSPTNLGSDAILLESNGHYAMIDTGEDYDFPDGSDERYPYREGDNTDYRNVMTERVIRHLKNVGVETLDFILITHAHSDHIGNADELMENFNVNKVYMKRYSDSRITDKERLWDSQYNYDKVLEVAGQKGIPVIQDISKEQAHFSLGDMDIQLYNYENKYTNGQLTPVVDDNSNSIISVITVNGKRIFTAGDLNNLDYRNEDNYGPIIGKVDMMKFNHHFDAEFSNTPNLLQNLQPSIVVQTSSSNPSKNNQLATDVINQMKSYGAELIKASSAVYDATVFDIRTDGFKNISTQYPRIPSFTAKWYVEDDVWKYQYATGEHAIGWSEIAGRYYFFKGNGAMLESKWKKWRSRWFYLQDSGEMAIKWKFINDSWYFFNSYGQMETGWASSNGQWYYLSKDGDMQKGWKWIDKAWYYFTESGEMKTGWVKDLDNWYYLDGDGKMKTGELHLDKQEYVLANDGHMLTRWYKNYYYRTSGERAKEVWTEIDGKWYYFKANGELLKSGKTPDGYTVDDKGVWLKDIPQEVKKVKKETEKARTTVESSQRYHYTESDNRRETVTHELNTSSVLEKQSNEENHSTSNPKHSVEEVTPTTSGTPETAVGSSIVEKEVSSNTDLTTNLNPTTTNGGAR</sequence>
<dbReference type="InterPro" id="IPR035681">
    <property type="entry name" value="ComA-like_MBL"/>
</dbReference>